<dbReference type="InterPro" id="IPR002656">
    <property type="entry name" value="Acyl_transf_3_dom"/>
</dbReference>
<dbReference type="AlphaFoldDB" id="A0A7W5EGT6"/>
<evidence type="ECO:0000256" key="1">
    <source>
        <dbReference type="SAM" id="Phobius"/>
    </source>
</evidence>
<sequence length="418" mass="45824">MGKPMHACRGMAEQEDAPVTQRLYFLDWIRIGAFCVLICFHTGLYYGPWEWHVKSAHAGAAIEPLLLLTSPWRMSLLFLVSGAASGLLLARAPDGRFLRERSTRLLVPLVFGMLVIVPPQSFCEVAQKMDYQGSYAQFLQRYLSADMNFCSGAHCLVLPAWNHLWFVAYLWVYTLVLSSIVAMAGRKRFAGAGQWLAGLLTGWRAVVPPVIFLAAARAALSPIFGDTHALLGDWYNHAVYFPLFLAGALVARQHGFWRELSRLRFMTLGLALASWALLVCLYAVPGYEQPGDPVALATACVRSTQQWCAILAVCGFGYRHLNVDGRARRYLAGTVFCVYIVHQTLIVVVASALEPLHIAPFTEAVVIVILTFAGSFAIFEVVKPLAVLRPLFGIAPALVAPTCGARDAEPRAAGGVAK</sequence>
<name>A0A7W5EGT6_9BURK</name>
<keyword evidence="1" id="KW-0812">Transmembrane</keyword>
<keyword evidence="1" id="KW-0472">Membrane</keyword>
<dbReference type="Proteomes" id="UP000584325">
    <property type="component" value="Unassembled WGS sequence"/>
</dbReference>
<feature type="transmembrane region" description="Helical" evidence="1">
    <location>
        <begin position="330"/>
        <end position="352"/>
    </location>
</feature>
<evidence type="ECO:0000313" key="4">
    <source>
        <dbReference type="Proteomes" id="UP000584325"/>
    </source>
</evidence>
<evidence type="ECO:0000259" key="2">
    <source>
        <dbReference type="Pfam" id="PF01757"/>
    </source>
</evidence>
<dbReference type="PANTHER" id="PTHR36927:SF3">
    <property type="entry name" value="GLUCANS BIOSYNTHESIS PROTEIN C"/>
    <property type="match status" value="1"/>
</dbReference>
<feature type="transmembrane region" description="Helical" evidence="1">
    <location>
        <begin position="74"/>
        <end position="93"/>
    </location>
</feature>
<organism evidence="3 4">
    <name type="scientific">Pseudoduganella umbonata</name>
    <dbReference type="NCBI Taxonomy" id="864828"/>
    <lineage>
        <taxon>Bacteria</taxon>
        <taxon>Pseudomonadati</taxon>
        <taxon>Pseudomonadota</taxon>
        <taxon>Betaproteobacteria</taxon>
        <taxon>Burkholderiales</taxon>
        <taxon>Oxalobacteraceae</taxon>
        <taxon>Telluria group</taxon>
        <taxon>Pseudoduganella</taxon>
    </lineage>
</organism>
<protein>
    <submittedName>
        <fullName evidence="3">Surface polysaccharide O-acyltransferase-like enzyme</fullName>
    </submittedName>
</protein>
<dbReference type="RefSeq" id="WP_229422468.1">
    <property type="nucleotide sequence ID" value="NZ_CP040017.1"/>
</dbReference>
<evidence type="ECO:0000313" key="3">
    <source>
        <dbReference type="EMBL" id="MBB3224988.1"/>
    </source>
</evidence>
<dbReference type="PANTHER" id="PTHR36927">
    <property type="entry name" value="BLR4337 PROTEIN"/>
    <property type="match status" value="1"/>
</dbReference>
<dbReference type="EMBL" id="JACHXS010000015">
    <property type="protein sequence ID" value="MBB3224988.1"/>
    <property type="molecule type" value="Genomic_DNA"/>
</dbReference>
<dbReference type="GO" id="GO:0016747">
    <property type="term" value="F:acyltransferase activity, transferring groups other than amino-acyl groups"/>
    <property type="evidence" value="ECO:0007669"/>
    <property type="project" value="InterPro"/>
</dbReference>
<feature type="transmembrane region" description="Helical" evidence="1">
    <location>
        <begin position="164"/>
        <end position="183"/>
    </location>
</feature>
<feature type="transmembrane region" description="Helical" evidence="1">
    <location>
        <begin position="263"/>
        <end position="284"/>
    </location>
</feature>
<feature type="transmembrane region" description="Helical" evidence="1">
    <location>
        <begin position="358"/>
        <end position="379"/>
    </location>
</feature>
<keyword evidence="1" id="KW-1133">Transmembrane helix</keyword>
<accession>A0A7W5EGT6</accession>
<keyword evidence="3" id="KW-0012">Acyltransferase</keyword>
<feature type="domain" description="Acyltransferase 3" evidence="2">
    <location>
        <begin position="24"/>
        <end position="379"/>
    </location>
</feature>
<comment type="caution">
    <text evidence="3">The sequence shown here is derived from an EMBL/GenBank/DDBJ whole genome shotgun (WGS) entry which is preliminary data.</text>
</comment>
<feature type="transmembrane region" description="Helical" evidence="1">
    <location>
        <begin position="28"/>
        <end position="46"/>
    </location>
</feature>
<feature type="transmembrane region" description="Helical" evidence="1">
    <location>
        <begin position="195"/>
        <end position="214"/>
    </location>
</feature>
<feature type="transmembrane region" description="Helical" evidence="1">
    <location>
        <begin position="234"/>
        <end position="251"/>
    </location>
</feature>
<feature type="transmembrane region" description="Helical" evidence="1">
    <location>
        <begin position="296"/>
        <end position="318"/>
    </location>
</feature>
<reference evidence="3 4" key="1">
    <citation type="submission" date="2020-08" db="EMBL/GenBank/DDBJ databases">
        <title>Genomic Encyclopedia of Type Strains, Phase III (KMG-III): the genomes of soil and plant-associated and newly described type strains.</title>
        <authorList>
            <person name="Whitman W."/>
        </authorList>
    </citation>
    <scope>NUCLEOTIDE SEQUENCE [LARGE SCALE GENOMIC DNA]</scope>
    <source>
        <strain evidence="3 4">CECT 7753</strain>
    </source>
</reference>
<feature type="transmembrane region" description="Helical" evidence="1">
    <location>
        <begin position="105"/>
        <end position="122"/>
    </location>
</feature>
<dbReference type="Pfam" id="PF01757">
    <property type="entry name" value="Acyl_transf_3"/>
    <property type="match status" value="1"/>
</dbReference>
<keyword evidence="3" id="KW-0808">Transferase</keyword>
<dbReference type="InterPro" id="IPR050623">
    <property type="entry name" value="Glucan_succinyl_AcylTrfase"/>
</dbReference>
<proteinExistence type="predicted"/>
<gene>
    <name evidence="3" type="ORF">FHS02_005858</name>
</gene>